<comment type="caution">
    <text evidence="1">The sequence shown here is derived from an EMBL/GenBank/DDBJ whole genome shotgun (WGS) entry which is preliminary data.</text>
</comment>
<evidence type="ECO:0000313" key="1">
    <source>
        <dbReference type="EMBL" id="OWK34988.1"/>
    </source>
</evidence>
<gene>
    <name evidence="1" type="ORF">FRUB_09830</name>
</gene>
<proteinExistence type="predicted"/>
<accession>A0A225D8X6</accession>
<keyword evidence="2" id="KW-1185">Reference proteome</keyword>
<sequence length="44" mass="4502">MGIAPGGGYKTAADSGFILNPEYMDLFKGGSVKVDIVEVVGKGL</sequence>
<dbReference type="EMBL" id="NIDE01000019">
    <property type="protein sequence ID" value="OWK34988.1"/>
    <property type="molecule type" value="Genomic_DNA"/>
</dbReference>
<protein>
    <submittedName>
        <fullName evidence="1">Uncharacterized protein</fullName>
    </submittedName>
</protein>
<reference evidence="2" key="1">
    <citation type="submission" date="2017-06" db="EMBL/GenBank/DDBJ databases">
        <title>Genome analysis of Fimbriiglobus ruber SP5, the first member of the order Planctomycetales with confirmed chitinolytic capability.</title>
        <authorList>
            <person name="Ravin N.V."/>
            <person name="Rakitin A.L."/>
            <person name="Ivanova A.A."/>
            <person name="Beletsky A.V."/>
            <person name="Kulichevskaya I.S."/>
            <person name="Mardanov A.V."/>
            <person name="Dedysh S.N."/>
        </authorList>
    </citation>
    <scope>NUCLEOTIDE SEQUENCE [LARGE SCALE GENOMIC DNA]</scope>
    <source>
        <strain evidence="2">SP5</strain>
    </source>
</reference>
<organism evidence="1 2">
    <name type="scientific">Fimbriiglobus ruber</name>
    <dbReference type="NCBI Taxonomy" id="1908690"/>
    <lineage>
        <taxon>Bacteria</taxon>
        <taxon>Pseudomonadati</taxon>
        <taxon>Planctomycetota</taxon>
        <taxon>Planctomycetia</taxon>
        <taxon>Gemmatales</taxon>
        <taxon>Gemmataceae</taxon>
        <taxon>Fimbriiglobus</taxon>
    </lineage>
</organism>
<name>A0A225D8X6_9BACT</name>
<dbReference type="Proteomes" id="UP000214646">
    <property type="component" value="Unassembled WGS sequence"/>
</dbReference>
<dbReference type="AlphaFoldDB" id="A0A225D8X6"/>
<evidence type="ECO:0000313" key="2">
    <source>
        <dbReference type="Proteomes" id="UP000214646"/>
    </source>
</evidence>